<organism evidence="1 2">
    <name type="scientific">Funneliformis geosporum</name>
    <dbReference type="NCBI Taxonomy" id="1117311"/>
    <lineage>
        <taxon>Eukaryota</taxon>
        <taxon>Fungi</taxon>
        <taxon>Fungi incertae sedis</taxon>
        <taxon>Mucoromycota</taxon>
        <taxon>Glomeromycotina</taxon>
        <taxon>Glomeromycetes</taxon>
        <taxon>Glomerales</taxon>
        <taxon>Glomeraceae</taxon>
        <taxon>Funneliformis</taxon>
    </lineage>
</organism>
<evidence type="ECO:0000313" key="2">
    <source>
        <dbReference type="Proteomes" id="UP001153678"/>
    </source>
</evidence>
<protein>
    <submittedName>
        <fullName evidence="1">9895_t:CDS:1</fullName>
    </submittedName>
</protein>
<dbReference type="EMBL" id="CAMKVN010011243">
    <property type="protein sequence ID" value="CAI2194676.1"/>
    <property type="molecule type" value="Genomic_DNA"/>
</dbReference>
<dbReference type="Proteomes" id="UP001153678">
    <property type="component" value="Unassembled WGS sequence"/>
</dbReference>
<accession>A0A9W4T6V7</accession>
<keyword evidence="2" id="KW-1185">Reference proteome</keyword>
<sequence length="314" mass="36387">SYNGNITRIESTDIGKNINQYIRLEMMEEDILYYDVINHDNYEDTIAASSSESTNISDNNQYEIINKDIILLDDNNTSDGDDLSDNLIKGLQLLYIKEKHTLSDKAFNEIMTIFGLLDVSLFKLRKNLENIIPIKPKLVDMCWNSCCAYIGKDVNCNTCFICGEPWYIPGRVLKQPQKSAAYFSVIDSLRIQYKDPSRAMIFQYQHEYISSEEYISNNDKIEDVIDGNQYKSLPQGYDRTNYNPENLPMHTHISYLQDIEAIENEIGGTRTRIQRERDINEHSILLELRSIDFPASFPIDIMHALFENIASHMF</sequence>
<evidence type="ECO:0000313" key="1">
    <source>
        <dbReference type="EMBL" id="CAI2194676.1"/>
    </source>
</evidence>
<dbReference type="AlphaFoldDB" id="A0A9W4T6V7"/>
<feature type="non-terminal residue" evidence="1">
    <location>
        <position position="314"/>
    </location>
</feature>
<feature type="non-terminal residue" evidence="1">
    <location>
        <position position="1"/>
    </location>
</feature>
<name>A0A9W4T6V7_9GLOM</name>
<gene>
    <name evidence="1" type="ORF">FWILDA_LOCUS16696</name>
</gene>
<comment type="caution">
    <text evidence="1">The sequence shown here is derived from an EMBL/GenBank/DDBJ whole genome shotgun (WGS) entry which is preliminary data.</text>
</comment>
<proteinExistence type="predicted"/>
<reference evidence="1" key="1">
    <citation type="submission" date="2022-08" db="EMBL/GenBank/DDBJ databases">
        <authorList>
            <person name="Kallberg Y."/>
            <person name="Tangrot J."/>
            <person name="Rosling A."/>
        </authorList>
    </citation>
    <scope>NUCLEOTIDE SEQUENCE</scope>
    <source>
        <strain evidence="1">Wild A</strain>
    </source>
</reference>
<dbReference type="OrthoDB" id="3257409at2759"/>